<dbReference type="Proteomes" id="UP000018144">
    <property type="component" value="Unassembled WGS sequence"/>
</dbReference>
<proteinExistence type="predicted"/>
<evidence type="ECO:0000313" key="2">
    <source>
        <dbReference type="Proteomes" id="UP000018144"/>
    </source>
</evidence>
<keyword evidence="2" id="KW-1185">Reference proteome</keyword>
<gene>
    <name evidence="1" type="ORF">PCON_04923</name>
</gene>
<protein>
    <submittedName>
        <fullName evidence="1">Uncharacterized protein</fullName>
    </submittedName>
</protein>
<organism evidence="1 2">
    <name type="scientific">Pyronema omphalodes (strain CBS 100304)</name>
    <name type="common">Pyronema confluens</name>
    <dbReference type="NCBI Taxonomy" id="1076935"/>
    <lineage>
        <taxon>Eukaryota</taxon>
        <taxon>Fungi</taxon>
        <taxon>Dikarya</taxon>
        <taxon>Ascomycota</taxon>
        <taxon>Pezizomycotina</taxon>
        <taxon>Pezizomycetes</taxon>
        <taxon>Pezizales</taxon>
        <taxon>Pyronemataceae</taxon>
        <taxon>Pyronema</taxon>
    </lineage>
</organism>
<sequence>MVMMALVGYAGAGAASQGSAVVRCYGDSTCGYQFNHPYLKYHSRAVGLGHKYSRDGF</sequence>
<dbReference type="AlphaFoldDB" id="U4KW78"/>
<dbReference type="EMBL" id="HF935247">
    <property type="protein sequence ID" value="CCX05336.1"/>
    <property type="molecule type" value="Genomic_DNA"/>
</dbReference>
<accession>U4KW78</accession>
<evidence type="ECO:0000313" key="1">
    <source>
        <dbReference type="EMBL" id="CCX05336.1"/>
    </source>
</evidence>
<name>U4KW78_PYROM</name>
<reference evidence="1 2" key="1">
    <citation type="journal article" date="2013" name="PLoS Genet.">
        <title>The genome and development-dependent transcriptomes of Pyronema confluens: a window into fungal evolution.</title>
        <authorList>
            <person name="Traeger S."/>
            <person name="Altegoer F."/>
            <person name="Freitag M."/>
            <person name="Gabaldon T."/>
            <person name="Kempken F."/>
            <person name="Kumar A."/>
            <person name="Marcet-Houben M."/>
            <person name="Poggeler S."/>
            <person name="Stajich J.E."/>
            <person name="Nowrousian M."/>
        </authorList>
    </citation>
    <scope>NUCLEOTIDE SEQUENCE [LARGE SCALE GENOMIC DNA]</scope>
    <source>
        <strain evidence="2">CBS 100304</strain>
        <tissue evidence="1">Vegetative mycelium</tissue>
    </source>
</reference>